<dbReference type="EMBL" id="CM029052">
    <property type="protein sequence ID" value="KAG2558950.1"/>
    <property type="molecule type" value="Genomic_DNA"/>
</dbReference>
<gene>
    <name evidence="1" type="ORF">PVAP13_8NG321356</name>
</gene>
<keyword evidence="2" id="KW-1185">Reference proteome</keyword>
<sequence>MGLNYMSLLTPSKAPFYGIVPGNSSTPIGSVTLPVTFGTEQNFRTEYIKFEVADFESSYHAILGRPALDKFMAVPHYVYLLLKMPGNTGVL</sequence>
<evidence type="ECO:0000313" key="2">
    <source>
        <dbReference type="Proteomes" id="UP000823388"/>
    </source>
</evidence>
<dbReference type="AlphaFoldDB" id="A0A8T0PBG4"/>
<evidence type="ECO:0000313" key="1">
    <source>
        <dbReference type="EMBL" id="KAG2558950.1"/>
    </source>
</evidence>
<protein>
    <submittedName>
        <fullName evidence="1">Uncharacterized protein</fullName>
    </submittedName>
</protein>
<organism evidence="1 2">
    <name type="scientific">Panicum virgatum</name>
    <name type="common">Blackwell switchgrass</name>
    <dbReference type="NCBI Taxonomy" id="38727"/>
    <lineage>
        <taxon>Eukaryota</taxon>
        <taxon>Viridiplantae</taxon>
        <taxon>Streptophyta</taxon>
        <taxon>Embryophyta</taxon>
        <taxon>Tracheophyta</taxon>
        <taxon>Spermatophyta</taxon>
        <taxon>Magnoliopsida</taxon>
        <taxon>Liliopsida</taxon>
        <taxon>Poales</taxon>
        <taxon>Poaceae</taxon>
        <taxon>PACMAD clade</taxon>
        <taxon>Panicoideae</taxon>
        <taxon>Panicodae</taxon>
        <taxon>Paniceae</taxon>
        <taxon>Panicinae</taxon>
        <taxon>Panicum</taxon>
        <taxon>Panicum sect. Hiantes</taxon>
    </lineage>
</organism>
<reference evidence="1" key="1">
    <citation type="submission" date="2020-05" db="EMBL/GenBank/DDBJ databases">
        <title>WGS assembly of Panicum virgatum.</title>
        <authorList>
            <person name="Lovell J.T."/>
            <person name="Jenkins J."/>
            <person name="Shu S."/>
            <person name="Juenger T.E."/>
            <person name="Schmutz J."/>
        </authorList>
    </citation>
    <scope>NUCLEOTIDE SEQUENCE</scope>
    <source>
        <strain evidence="1">AP13</strain>
    </source>
</reference>
<name>A0A8T0PBG4_PANVG</name>
<dbReference type="Proteomes" id="UP000823388">
    <property type="component" value="Chromosome 8N"/>
</dbReference>
<accession>A0A8T0PBG4</accession>
<proteinExistence type="predicted"/>
<comment type="caution">
    <text evidence="1">The sequence shown here is derived from an EMBL/GenBank/DDBJ whole genome shotgun (WGS) entry which is preliminary data.</text>
</comment>